<dbReference type="InterPro" id="IPR050491">
    <property type="entry name" value="AmpC-like"/>
</dbReference>
<reference evidence="2" key="1">
    <citation type="submission" date="2021-02" db="EMBL/GenBank/DDBJ databases">
        <title>Fulvivirga sp. S481 isolated from sea water.</title>
        <authorList>
            <person name="Bae S.S."/>
            <person name="Baek K."/>
        </authorList>
    </citation>
    <scope>NUCLEOTIDE SEQUENCE</scope>
    <source>
        <strain evidence="2">S481</strain>
    </source>
</reference>
<dbReference type="PANTHER" id="PTHR46825">
    <property type="entry name" value="D-ALANYL-D-ALANINE-CARBOXYPEPTIDASE/ENDOPEPTIDASE AMPH"/>
    <property type="match status" value="1"/>
</dbReference>
<dbReference type="InterPro" id="IPR012338">
    <property type="entry name" value="Beta-lactam/transpept-like"/>
</dbReference>
<accession>A0A975A1L2</accession>
<dbReference type="PANTHER" id="PTHR46825:SF9">
    <property type="entry name" value="BETA-LACTAMASE-RELATED DOMAIN-CONTAINING PROTEIN"/>
    <property type="match status" value="1"/>
</dbReference>
<organism evidence="2 3">
    <name type="scientific">Fulvivirga lutea</name>
    <dbReference type="NCBI Taxonomy" id="2810512"/>
    <lineage>
        <taxon>Bacteria</taxon>
        <taxon>Pseudomonadati</taxon>
        <taxon>Bacteroidota</taxon>
        <taxon>Cytophagia</taxon>
        <taxon>Cytophagales</taxon>
        <taxon>Fulvivirgaceae</taxon>
        <taxon>Fulvivirga</taxon>
    </lineage>
</organism>
<dbReference type="Proteomes" id="UP000662783">
    <property type="component" value="Chromosome"/>
</dbReference>
<dbReference type="KEGG" id="fuv:JR347_00745"/>
<dbReference type="InterPro" id="IPR001466">
    <property type="entry name" value="Beta-lactam-related"/>
</dbReference>
<dbReference type="Gene3D" id="3.40.710.10">
    <property type="entry name" value="DD-peptidase/beta-lactamase superfamily"/>
    <property type="match status" value="1"/>
</dbReference>
<keyword evidence="3" id="KW-1185">Reference proteome</keyword>
<feature type="domain" description="Beta-lactamase-related" evidence="1">
    <location>
        <begin position="29"/>
        <end position="347"/>
    </location>
</feature>
<evidence type="ECO:0000259" key="1">
    <source>
        <dbReference type="Pfam" id="PF00144"/>
    </source>
</evidence>
<gene>
    <name evidence="2" type="ORF">JR347_00745</name>
</gene>
<dbReference type="RefSeq" id="WP_205722156.1">
    <property type="nucleotide sequence ID" value="NZ_CP070608.1"/>
</dbReference>
<evidence type="ECO:0000313" key="3">
    <source>
        <dbReference type="Proteomes" id="UP000662783"/>
    </source>
</evidence>
<sequence length="360" mass="40303">MTTVLKSIFIIAVLYSSSCSQPVDENLTALLANRVKEWEIPGAGVSIISKDSVLDFAVSGVRIWNSSTSIQTDDAFHLGSCTKSMTAALAGSLVDEGKISYKTKLIEVFPDLVDSIHADYHFVTLIELLSHTSGIAANASDWWAYEELEIRERRLALLKENLLNTSPHKKGQFIYSNLGFMVAACMLERVTGNSWEELIRIYIFNKLDMFSAGFGPVINKGDYNAPTGHIRKNGSWRPSYGDNAEALGPAGRVHANLIDWSKFIQEHLKLPNESKLSASYLHQIQSSSNSYKLGWRIVERKWGGERVYTHNGSNTMWYSVVWLAPEINRAYLVTTNSMESGIPKLMDKLIVDLLKYDGRL</sequence>
<protein>
    <submittedName>
        <fullName evidence="2">Beta-lactamase family protein</fullName>
    </submittedName>
</protein>
<proteinExistence type="predicted"/>
<dbReference type="SUPFAM" id="SSF56601">
    <property type="entry name" value="beta-lactamase/transpeptidase-like"/>
    <property type="match status" value="1"/>
</dbReference>
<dbReference type="AlphaFoldDB" id="A0A975A1L2"/>
<dbReference type="EMBL" id="CP070608">
    <property type="protein sequence ID" value="QSE97647.1"/>
    <property type="molecule type" value="Genomic_DNA"/>
</dbReference>
<dbReference type="Pfam" id="PF00144">
    <property type="entry name" value="Beta-lactamase"/>
    <property type="match status" value="1"/>
</dbReference>
<name>A0A975A1L2_9BACT</name>
<evidence type="ECO:0000313" key="2">
    <source>
        <dbReference type="EMBL" id="QSE97647.1"/>
    </source>
</evidence>